<name>A0A167B672_METRR</name>
<organism evidence="4 5">
    <name type="scientific">Metarhizium rileyi (strain RCEF 4871)</name>
    <name type="common">Nomuraea rileyi</name>
    <dbReference type="NCBI Taxonomy" id="1649241"/>
    <lineage>
        <taxon>Eukaryota</taxon>
        <taxon>Fungi</taxon>
        <taxon>Dikarya</taxon>
        <taxon>Ascomycota</taxon>
        <taxon>Pezizomycotina</taxon>
        <taxon>Sordariomycetes</taxon>
        <taxon>Hypocreomycetidae</taxon>
        <taxon>Hypocreales</taxon>
        <taxon>Clavicipitaceae</taxon>
        <taxon>Metarhizium</taxon>
    </lineage>
</organism>
<feature type="domain" description="C2H2-type" evidence="3">
    <location>
        <begin position="151"/>
        <end position="178"/>
    </location>
</feature>
<dbReference type="Pfam" id="PF25438">
    <property type="entry name" value="DUF7896"/>
    <property type="match status" value="1"/>
</dbReference>
<dbReference type="PANTHER" id="PTHR42031">
    <property type="entry name" value="KEY LIME PATHOGENICITY PROTEIN"/>
    <property type="match status" value="1"/>
</dbReference>
<protein>
    <submittedName>
        <fullName evidence="4">Zinc finger, C2H2-type/integrase, DNA-binding protein</fullName>
    </submittedName>
</protein>
<evidence type="ECO:0000313" key="5">
    <source>
        <dbReference type="Proteomes" id="UP000243498"/>
    </source>
</evidence>
<feature type="region of interest" description="Disordered" evidence="2">
    <location>
        <begin position="259"/>
        <end position="281"/>
    </location>
</feature>
<feature type="region of interest" description="Disordered" evidence="2">
    <location>
        <begin position="883"/>
        <end position="954"/>
    </location>
</feature>
<dbReference type="GO" id="GO:0000981">
    <property type="term" value="F:DNA-binding transcription factor activity, RNA polymerase II-specific"/>
    <property type="evidence" value="ECO:0007669"/>
    <property type="project" value="InterPro"/>
</dbReference>
<accession>A0A167B672</accession>
<dbReference type="PANTHER" id="PTHR42031:SF1">
    <property type="entry name" value="KEY LIME PATHOGENICITY PROTEIN"/>
    <property type="match status" value="1"/>
</dbReference>
<proteinExistence type="predicted"/>
<evidence type="ECO:0000313" key="4">
    <source>
        <dbReference type="EMBL" id="OAA39694.1"/>
    </source>
</evidence>
<dbReference type="STRING" id="1081105.A0A167B672"/>
<dbReference type="OMA" id="LQYQCEC"/>
<feature type="domain" description="C2H2-type" evidence="3">
    <location>
        <begin position="976"/>
        <end position="1003"/>
    </location>
</feature>
<dbReference type="InterPro" id="IPR013087">
    <property type="entry name" value="Znf_C2H2_type"/>
</dbReference>
<feature type="domain" description="C2H2-type" evidence="3">
    <location>
        <begin position="1069"/>
        <end position="1089"/>
    </location>
</feature>
<evidence type="ECO:0000259" key="3">
    <source>
        <dbReference type="SMART" id="SM00355"/>
    </source>
</evidence>
<keyword evidence="5" id="KW-1185">Reference proteome</keyword>
<dbReference type="Gene3D" id="3.30.160.60">
    <property type="entry name" value="Classic Zinc Finger"/>
    <property type="match status" value="1"/>
</dbReference>
<dbReference type="EMBL" id="AZHC01000021">
    <property type="protein sequence ID" value="OAA39694.1"/>
    <property type="molecule type" value="Genomic_DNA"/>
</dbReference>
<feature type="region of interest" description="Disordered" evidence="2">
    <location>
        <begin position="1103"/>
        <end position="1130"/>
    </location>
</feature>
<feature type="domain" description="C2H2-type" evidence="3">
    <location>
        <begin position="1008"/>
        <end position="1038"/>
    </location>
</feature>
<dbReference type="GO" id="GO:0003677">
    <property type="term" value="F:DNA binding"/>
    <property type="evidence" value="ECO:0007669"/>
    <property type="project" value="UniProtKB-KW"/>
</dbReference>
<dbReference type="InterPro" id="IPR057218">
    <property type="entry name" value="DUF7896"/>
</dbReference>
<keyword evidence="4" id="KW-0238">DNA-binding</keyword>
<dbReference type="InterPro" id="IPR001138">
    <property type="entry name" value="Zn2Cys6_DnaBD"/>
</dbReference>
<dbReference type="CDD" id="cd00067">
    <property type="entry name" value="GAL4"/>
    <property type="match status" value="1"/>
</dbReference>
<gene>
    <name evidence="4" type="ORF">NOR_06114</name>
</gene>
<keyword evidence="1" id="KW-0539">Nucleus</keyword>
<dbReference type="GO" id="GO:0008270">
    <property type="term" value="F:zinc ion binding"/>
    <property type="evidence" value="ECO:0007669"/>
    <property type="project" value="InterPro"/>
</dbReference>
<feature type="compositionally biased region" description="Low complexity" evidence="2">
    <location>
        <begin position="931"/>
        <end position="943"/>
    </location>
</feature>
<dbReference type="Proteomes" id="UP000243498">
    <property type="component" value="Unassembled WGS sequence"/>
</dbReference>
<evidence type="ECO:0000256" key="1">
    <source>
        <dbReference type="ARBA" id="ARBA00023242"/>
    </source>
</evidence>
<feature type="region of interest" description="Disordered" evidence="2">
    <location>
        <begin position="740"/>
        <end position="763"/>
    </location>
</feature>
<reference evidence="4 5" key="1">
    <citation type="journal article" date="2016" name="Genome Biol. Evol.">
        <title>Divergent and convergent evolution of fungal pathogenicity.</title>
        <authorList>
            <person name="Shang Y."/>
            <person name="Xiao G."/>
            <person name="Zheng P."/>
            <person name="Cen K."/>
            <person name="Zhan S."/>
            <person name="Wang C."/>
        </authorList>
    </citation>
    <scope>NUCLEOTIDE SEQUENCE [LARGE SCALE GENOMIC DNA]</scope>
    <source>
        <strain evidence="4 5">RCEF 4871</strain>
    </source>
</reference>
<feature type="domain" description="C2H2-type" evidence="3">
    <location>
        <begin position="949"/>
        <end position="970"/>
    </location>
</feature>
<dbReference type="AlphaFoldDB" id="A0A167B672"/>
<sequence length="1130" mass="126063">MSGTGTDPAAPDLDVAIRQLLNQQADIRSRLAVLIAAQHGLEIPVELDMLRHKLRVLEDLVEHYDLTSKIPVLSGPEEARALQYRCECLEAVCLQNEVGVIEPLRMSLSSAPPDFGVWLKRHLESHDSILQRRPQNHAEALEWKPRSMSFHKCWDDQCARYVYGFASQRERDNHSLMHQPPAKGSAGFPVEASPRVPPIGQPSVRLLNSSQSFRKLPSVQTGNLPPPSSLPSISPQLPLKEKDYMYVYNMGYTPTAGVRRNSSEADMDSMLPPLKRPKTNQPRLESIGELQLFCEAGPCLRCKIAKKKCDNKNPCSNCSDNPSSGKEEHWGIIGCFRNPLTSFADNLLPGPLSPRQNRTPITSPLSQRRGINIYLESACSFPDNFKEAVKENVDFSDGFWWSAHLDSRNSCVDGTSGYNRDAPKRAPPALAAVASSWHAQDTAYDLFQLLRITGLLSTSRENEEASFPTLYAAKLLFREAIFYGIIHPDPLFRVGSTFNLQNPAEGIDLDEHVRLLEECLLRFLQSFELMCSSRSGKRPRDLLADFLSVCIFSATRTLLLDMAPSSTATSIFQRQQNSPAGNTCHPVHSMYRALVQLFCSSGPLFTDGCEGSISHEDSSLHYKILRLIRGDMWTNEGIESSADFLLKLGNGYFERWGFNGFLRQRKPNSLAWHLSPTPILRSVQEQPRPEPTVLAPPACPQIWHSSFQVDAEPPHRRTSDLGSFPYGPEVERVRRHTVGEASAAPGQLETPWRAPGSPSRFRSPYQRPPLRRVYCDKCNEYPEGFRGEHELRRHTDAKHSAMVRRWVCCEPENTRDASPKPVVSLSSCKACMAQKQYGAYYNAAAHLRRAHFSPHRGGKASGDWPPMSVLKDWMREVRQPLDPTQADYLSGGEDDGGDPASESSTSTSRAMPEVPASRAYMVSPIDDPWRRGGSSQSTQSGTRPADNRSQCPHPDCGRIVKDLAAHMLTHQEERPEKCPIVTCEYHTKGFARKYDKNRHALTHYRGTMVCPFCPGVGTAYEKVFGRADVFKKHLATAHNVDQTPTNNRSGSLAHLLDGHGATPMHSFVAPCSICGCRFATAQDFYEHLDECVLGVIVPMPISAPNPAQQQPPEGVDSISPLQKESHNRLN</sequence>
<dbReference type="SMART" id="SM00355">
    <property type="entry name" value="ZnF_C2H2"/>
    <property type="match status" value="6"/>
</dbReference>
<feature type="domain" description="C2H2-type" evidence="3">
    <location>
        <begin position="773"/>
        <end position="799"/>
    </location>
</feature>
<evidence type="ECO:0000256" key="2">
    <source>
        <dbReference type="SAM" id="MobiDB-lite"/>
    </source>
</evidence>
<dbReference type="OrthoDB" id="4738706at2759"/>
<comment type="caution">
    <text evidence="4">The sequence shown here is derived from an EMBL/GenBank/DDBJ whole genome shotgun (WGS) entry which is preliminary data.</text>
</comment>